<dbReference type="InterPro" id="IPR050164">
    <property type="entry name" value="Peptidase_C19"/>
</dbReference>
<keyword evidence="4" id="KW-0645">Protease</keyword>
<dbReference type="GO" id="GO:0005634">
    <property type="term" value="C:nucleus"/>
    <property type="evidence" value="ECO:0007669"/>
    <property type="project" value="TreeGrafter"/>
</dbReference>
<dbReference type="Gene3D" id="3.90.70.10">
    <property type="entry name" value="Cysteine proteinases"/>
    <property type="match status" value="1"/>
</dbReference>
<sequence length="554" mass="62991">MGYRKKALPEADSGLTSPKHSETLNKVLDGNSRVVKRKTPALGLRVDKPKKDSEEGDEEEEEEVGGGEEEVVEVKLKPPPKRPGADPWVKGADRQIIPGIEHPGVGNLCYVNAALQALAGTSYPEWVDITTKAEYLDNPKKADLAKRIRKIFKHLSRFTKRKYKQRATILTPTTTQLSLPDLGLAQHCATELIVRLDDRIIGNMNVDGYKSRLEVEILARRNCLECGNVWTQPEQFPTLQLHKPLKKQASLTQTLDWHRRIEYWMTRGCKRCRSLAIRKILRRALKNSTRDGTSAANVKIIRDRIKFLEQTLQNHTYNNLTDAEEQSVGLERIAPSPVRPMQTAEMTNEHFKTLKDAYDQEVRRRTIDYDSEWSQTQAITKLPEILLLEYVNVPGYDHRGSAIKLKSRVTFDPSMDFTEYVAGPNRNVDVGGFNLPLRVSGDSSNPAVPIYELRAILVHQGTNFTAGHWYCYRREWKDPTNPLSEQWWYCNEGTTLRVSKQDIFSGRREDPKSPRPGEMYALIYERVPDGGVVPGKTGDEGKTTKWGEASDRLV</sequence>
<keyword evidence="5" id="KW-0833">Ubl conjugation pathway</keyword>
<protein>
    <recommendedName>
        <fullName evidence="3">ubiquitinyl hydrolase 1</fullName>
        <ecNumber evidence="3">3.4.19.12</ecNumber>
    </recommendedName>
</protein>
<dbReference type="GO" id="GO:0016579">
    <property type="term" value="P:protein deubiquitination"/>
    <property type="evidence" value="ECO:0007669"/>
    <property type="project" value="InterPro"/>
</dbReference>
<evidence type="ECO:0000313" key="10">
    <source>
        <dbReference type="EMBL" id="KAK6508216.1"/>
    </source>
</evidence>
<dbReference type="InterPro" id="IPR028889">
    <property type="entry name" value="USP"/>
</dbReference>
<name>A0AAN8RPL1_9PEZI</name>
<keyword evidence="6" id="KW-0378">Hydrolase</keyword>
<proteinExistence type="inferred from homology"/>
<feature type="region of interest" description="Disordered" evidence="8">
    <location>
        <begin position="529"/>
        <end position="554"/>
    </location>
</feature>
<evidence type="ECO:0000256" key="5">
    <source>
        <dbReference type="ARBA" id="ARBA00022786"/>
    </source>
</evidence>
<feature type="domain" description="USP" evidence="9">
    <location>
        <begin position="98"/>
        <end position="527"/>
    </location>
</feature>
<accession>A0AAN8RPL1</accession>
<keyword evidence="7" id="KW-0788">Thiol protease</keyword>
<dbReference type="Proteomes" id="UP001307849">
    <property type="component" value="Unassembled WGS sequence"/>
</dbReference>
<dbReference type="PANTHER" id="PTHR24006:SF888">
    <property type="entry name" value="UBIQUITIN CARBOXYL-TERMINAL HYDROLASE 30"/>
    <property type="match status" value="1"/>
</dbReference>
<dbReference type="AlphaFoldDB" id="A0AAN8RPL1"/>
<dbReference type="EC" id="3.4.19.12" evidence="3"/>
<dbReference type="InterPro" id="IPR001394">
    <property type="entry name" value="Peptidase_C19_UCH"/>
</dbReference>
<dbReference type="GO" id="GO:0006508">
    <property type="term" value="P:proteolysis"/>
    <property type="evidence" value="ECO:0007669"/>
    <property type="project" value="UniProtKB-KW"/>
</dbReference>
<evidence type="ECO:0000259" key="9">
    <source>
        <dbReference type="PROSITE" id="PS50235"/>
    </source>
</evidence>
<evidence type="ECO:0000256" key="2">
    <source>
        <dbReference type="ARBA" id="ARBA00009085"/>
    </source>
</evidence>
<evidence type="ECO:0000256" key="3">
    <source>
        <dbReference type="ARBA" id="ARBA00012759"/>
    </source>
</evidence>
<dbReference type="PROSITE" id="PS50235">
    <property type="entry name" value="USP_3"/>
    <property type="match status" value="1"/>
</dbReference>
<comment type="catalytic activity">
    <reaction evidence="1">
        <text>Thiol-dependent hydrolysis of ester, thioester, amide, peptide and isopeptide bonds formed by the C-terminal Gly of ubiquitin (a 76-residue protein attached to proteins as an intracellular targeting signal).</text>
        <dbReference type="EC" id="3.4.19.12"/>
    </reaction>
</comment>
<dbReference type="InterPro" id="IPR038765">
    <property type="entry name" value="Papain-like_cys_pep_sf"/>
</dbReference>
<evidence type="ECO:0000256" key="8">
    <source>
        <dbReference type="SAM" id="MobiDB-lite"/>
    </source>
</evidence>
<evidence type="ECO:0000256" key="1">
    <source>
        <dbReference type="ARBA" id="ARBA00000707"/>
    </source>
</evidence>
<feature type="compositionally biased region" description="Basic and acidic residues" evidence="8">
    <location>
        <begin position="537"/>
        <end position="554"/>
    </location>
</feature>
<dbReference type="EMBL" id="JAVHJM010000008">
    <property type="protein sequence ID" value="KAK6508216.1"/>
    <property type="molecule type" value="Genomic_DNA"/>
</dbReference>
<evidence type="ECO:0000256" key="6">
    <source>
        <dbReference type="ARBA" id="ARBA00022801"/>
    </source>
</evidence>
<organism evidence="10 11">
    <name type="scientific">Arthrobotrys conoides</name>
    <dbReference type="NCBI Taxonomy" id="74498"/>
    <lineage>
        <taxon>Eukaryota</taxon>
        <taxon>Fungi</taxon>
        <taxon>Dikarya</taxon>
        <taxon>Ascomycota</taxon>
        <taxon>Pezizomycotina</taxon>
        <taxon>Orbiliomycetes</taxon>
        <taxon>Orbiliales</taxon>
        <taxon>Orbiliaceae</taxon>
        <taxon>Arthrobotrys</taxon>
    </lineage>
</organism>
<reference evidence="10 11" key="1">
    <citation type="submission" date="2019-10" db="EMBL/GenBank/DDBJ databases">
        <authorList>
            <person name="Palmer J.M."/>
        </authorList>
    </citation>
    <scope>NUCLEOTIDE SEQUENCE [LARGE SCALE GENOMIC DNA]</scope>
    <source>
        <strain evidence="10 11">TWF506</strain>
    </source>
</reference>
<dbReference type="GO" id="GO:0004843">
    <property type="term" value="F:cysteine-type deubiquitinase activity"/>
    <property type="evidence" value="ECO:0007669"/>
    <property type="project" value="UniProtKB-EC"/>
</dbReference>
<evidence type="ECO:0000256" key="4">
    <source>
        <dbReference type="ARBA" id="ARBA00022670"/>
    </source>
</evidence>
<feature type="compositionally biased region" description="Acidic residues" evidence="8">
    <location>
        <begin position="54"/>
        <end position="71"/>
    </location>
</feature>
<feature type="region of interest" description="Disordered" evidence="8">
    <location>
        <begin position="1"/>
        <end position="71"/>
    </location>
</feature>
<dbReference type="PANTHER" id="PTHR24006">
    <property type="entry name" value="UBIQUITIN CARBOXYL-TERMINAL HYDROLASE"/>
    <property type="match status" value="1"/>
</dbReference>
<dbReference type="CDD" id="cd02257">
    <property type="entry name" value="Peptidase_C19"/>
    <property type="match status" value="1"/>
</dbReference>
<dbReference type="SUPFAM" id="SSF54001">
    <property type="entry name" value="Cysteine proteinases"/>
    <property type="match status" value="1"/>
</dbReference>
<dbReference type="Pfam" id="PF00443">
    <property type="entry name" value="UCH"/>
    <property type="match status" value="1"/>
</dbReference>
<comment type="caution">
    <text evidence="10">The sequence shown here is derived from an EMBL/GenBank/DDBJ whole genome shotgun (WGS) entry which is preliminary data.</text>
</comment>
<evidence type="ECO:0000313" key="11">
    <source>
        <dbReference type="Proteomes" id="UP001307849"/>
    </source>
</evidence>
<keyword evidence="11" id="KW-1185">Reference proteome</keyword>
<comment type="similarity">
    <text evidence="2">Belongs to the peptidase C19 family.</text>
</comment>
<gene>
    <name evidence="10" type="ORF">TWF506_010315</name>
</gene>
<dbReference type="GO" id="GO:0005829">
    <property type="term" value="C:cytosol"/>
    <property type="evidence" value="ECO:0007669"/>
    <property type="project" value="TreeGrafter"/>
</dbReference>
<evidence type="ECO:0000256" key="7">
    <source>
        <dbReference type="ARBA" id="ARBA00022807"/>
    </source>
</evidence>